<dbReference type="GeneID" id="69590062"/>
<keyword evidence="2" id="KW-0808">Transferase</keyword>
<dbReference type="PANTHER" id="PTHR12526">
    <property type="entry name" value="GLYCOSYLTRANSFERASE"/>
    <property type="match status" value="1"/>
</dbReference>
<reference evidence="3" key="2">
    <citation type="submission" date="2022-08" db="EMBL/GenBank/DDBJ databases">
        <title>Genome Sequencing of Bacteroides fragilis Group Isolates with Nanopore Technology.</title>
        <authorList>
            <person name="Tisza M.J."/>
            <person name="Smith D."/>
            <person name="Dekker J.P."/>
        </authorList>
    </citation>
    <scope>NUCLEOTIDE SEQUENCE</scope>
    <source>
        <strain evidence="3">BFG-527</strain>
    </source>
</reference>
<sequence length="350" mass="39703">MKKVSILVSTIDSGGAEKQAVLLAIQLSKHTDVNLIVLNGGHTEYKGNVDLLAESSVKVHRLNGSMLLKTIRIRELLKESHTDVLLNYLTMPDFLGSFLGKRLRISVYNGIRNSRLPKSKMLMEKWAHNHWATATIYNCYSGADYFEKLGFRKDKNIVIPNCFPDIAEPIIRDNHSQRTIITVGRFDPQKDYETLIKSISLLDRKDYRLCIVGYGVLEAQIREWVELYGIKDRTDIHIKPNNVSELERNADIYISTSLFEGTSNSIMEALNWSLPVVATNVGDNDHLVIDGVNGYLHPIGDVTGLTTSLCKLLDSVELRNTMGVRSNQNLRENYSMEIFEKRYLDLIEGK</sequence>
<dbReference type="EMBL" id="CP103141">
    <property type="protein sequence ID" value="UVQ73602.1"/>
    <property type="molecule type" value="Genomic_DNA"/>
</dbReference>
<dbReference type="GO" id="GO:0016757">
    <property type="term" value="F:glycosyltransferase activity"/>
    <property type="evidence" value="ECO:0007669"/>
    <property type="project" value="UniProtKB-KW"/>
</dbReference>
<dbReference type="Pfam" id="PF00534">
    <property type="entry name" value="Glycos_transf_1"/>
    <property type="match status" value="1"/>
</dbReference>
<accession>A0A174VL96</accession>
<dbReference type="Proteomes" id="UP000095606">
    <property type="component" value="Unassembled WGS sequence"/>
</dbReference>
<proteinExistence type="predicted"/>
<evidence type="ECO:0000313" key="5">
    <source>
        <dbReference type="Proteomes" id="UP001060104"/>
    </source>
</evidence>
<dbReference type="InterPro" id="IPR001296">
    <property type="entry name" value="Glyco_trans_1"/>
</dbReference>
<dbReference type="Gene3D" id="3.40.50.2000">
    <property type="entry name" value="Glycogen Phosphorylase B"/>
    <property type="match status" value="2"/>
</dbReference>
<evidence type="ECO:0000313" key="4">
    <source>
        <dbReference type="Proteomes" id="UP000095606"/>
    </source>
</evidence>
<dbReference type="RefSeq" id="WP_055271789.1">
    <property type="nucleotide sequence ID" value="NZ_CABMFH010000029.1"/>
</dbReference>
<dbReference type="EC" id="2.4.-.-" evidence="3"/>
<gene>
    <name evidence="2" type="ORF">ERS852461_05016</name>
    <name evidence="3" type="ORF">NXY30_21725</name>
</gene>
<dbReference type="Proteomes" id="UP001060104">
    <property type="component" value="Chromosome"/>
</dbReference>
<dbReference type="EMBL" id="CZAE01000044">
    <property type="protein sequence ID" value="CUQ32735.1"/>
    <property type="molecule type" value="Genomic_DNA"/>
</dbReference>
<name>A0A174VL96_9BACE</name>
<evidence type="ECO:0000259" key="1">
    <source>
        <dbReference type="Pfam" id="PF00534"/>
    </source>
</evidence>
<dbReference type="PANTHER" id="PTHR12526:SF630">
    <property type="entry name" value="GLYCOSYLTRANSFERASE"/>
    <property type="match status" value="1"/>
</dbReference>
<accession>A0A3E5G557</accession>
<reference evidence="2 4" key="1">
    <citation type="submission" date="2015-09" db="EMBL/GenBank/DDBJ databases">
        <authorList>
            <consortium name="Pathogen Informatics"/>
        </authorList>
    </citation>
    <scope>NUCLEOTIDE SEQUENCE [LARGE SCALE GENOMIC DNA]</scope>
    <source>
        <strain evidence="2 4">2789STDY5834846</strain>
    </source>
</reference>
<feature type="domain" description="Glycosyl transferase family 1" evidence="1">
    <location>
        <begin position="174"/>
        <end position="323"/>
    </location>
</feature>
<evidence type="ECO:0000313" key="2">
    <source>
        <dbReference type="EMBL" id="CUQ32735.1"/>
    </source>
</evidence>
<evidence type="ECO:0000313" key="3">
    <source>
        <dbReference type="EMBL" id="UVQ73602.1"/>
    </source>
</evidence>
<keyword evidence="3" id="KW-0328">Glycosyltransferase</keyword>
<organism evidence="2 4">
    <name type="scientific">Bacteroides faecis</name>
    <dbReference type="NCBI Taxonomy" id="674529"/>
    <lineage>
        <taxon>Bacteria</taxon>
        <taxon>Pseudomonadati</taxon>
        <taxon>Bacteroidota</taxon>
        <taxon>Bacteroidia</taxon>
        <taxon>Bacteroidales</taxon>
        <taxon>Bacteroidaceae</taxon>
        <taxon>Bacteroides</taxon>
    </lineage>
</organism>
<dbReference type="SUPFAM" id="SSF53756">
    <property type="entry name" value="UDP-Glycosyltransferase/glycogen phosphorylase"/>
    <property type="match status" value="1"/>
</dbReference>
<keyword evidence="5" id="KW-1185">Reference proteome</keyword>
<protein>
    <submittedName>
        <fullName evidence="3">Glycosyltransferase</fullName>
        <ecNumber evidence="3">2.4.-.-</ecNumber>
    </submittedName>
    <submittedName>
        <fullName evidence="2">Putative glycosyl transferase</fullName>
    </submittedName>
</protein>
<dbReference type="AlphaFoldDB" id="A0A174VL96"/>